<keyword evidence="4" id="KW-0722">Serine protease inhibitor</keyword>
<dbReference type="PANTHER" id="PTHR10083:SF376">
    <property type="entry name" value="SERINE PEPTIDASE INHIBITOR, KUNITZ TYPE, 3"/>
    <property type="match status" value="1"/>
</dbReference>
<evidence type="ECO:0000256" key="4">
    <source>
        <dbReference type="ARBA" id="ARBA00022900"/>
    </source>
</evidence>
<keyword evidence="3" id="KW-0646">Protease inhibitor</keyword>
<feature type="domain" description="BPTI/Kunitz inhibitor" evidence="7">
    <location>
        <begin position="87"/>
        <end position="143"/>
    </location>
</feature>
<dbReference type="CDD" id="cd00109">
    <property type="entry name" value="Kunitz-type"/>
    <property type="match status" value="1"/>
</dbReference>
<gene>
    <name evidence="8" type="ORF">CDAUBV1_LOCUS589</name>
</gene>
<comment type="caution">
    <text evidence="8">The sequence shown here is derived from an EMBL/GenBank/DDBJ whole genome shotgun (WGS) entry which is preliminary data.</text>
</comment>
<organism evidence="8 9">
    <name type="scientific">Calicophoron daubneyi</name>
    <name type="common">Rumen fluke</name>
    <name type="synonym">Paramphistomum daubneyi</name>
    <dbReference type="NCBI Taxonomy" id="300641"/>
    <lineage>
        <taxon>Eukaryota</taxon>
        <taxon>Metazoa</taxon>
        <taxon>Spiralia</taxon>
        <taxon>Lophotrochozoa</taxon>
        <taxon>Platyhelminthes</taxon>
        <taxon>Trematoda</taxon>
        <taxon>Digenea</taxon>
        <taxon>Plagiorchiida</taxon>
        <taxon>Pronocephalata</taxon>
        <taxon>Paramphistomoidea</taxon>
        <taxon>Paramphistomidae</taxon>
        <taxon>Calicophoron</taxon>
    </lineage>
</organism>
<dbReference type="PROSITE" id="PS50279">
    <property type="entry name" value="BPTI_KUNITZ_2"/>
    <property type="match status" value="1"/>
</dbReference>
<evidence type="ECO:0000313" key="8">
    <source>
        <dbReference type="EMBL" id="CAL5129544.1"/>
    </source>
</evidence>
<keyword evidence="2" id="KW-0964">Secreted</keyword>
<evidence type="ECO:0000256" key="5">
    <source>
        <dbReference type="ARBA" id="ARBA00023157"/>
    </source>
</evidence>
<evidence type="ECO:0000256" key="1">
    <source>
        <dbReference type="ARBA" id="ARBA00004613"/>
    </source>
</evidence>
<dbReference type="InterPro" id="IPR050098">
    <property type="entry name" value="TFPI/VKTCI-like"/>
</dbReference>
<protein>
    <recommendedName>
        <fullName evidence="7">BPTI/Kunitz inhibitor domain-containing protein</fullName>
    </recommendedName>
</protein>
<dbReference type="GO" id="GO:0005615">
    <property type="term" value="C:extracellular space"/>
    <property type="evidence" value="ECO:0007669"/>
    <property type="project" value="TreeGrafter"/>
</dbReference>
<keyword evidence="5" id="KW-1015">Disulfide bond</keyword>
<dbReference type="SUPFAM" id="SSF57362">
    <property type="entry name" value="BPTI-like"/>
    <property type="match status" value="1"/>
</dbReference>
<dbReference type="PROSITE" id="PS00280">
    <property type="entry name" value="BPTI_KUNITZ_1"/>
    <property type="match status" value="1"/>
</dbReference>
<dbReference type="InterPro" id="IPR002223">
    <property type="entry name" value="Kunitz_BPTI"/>
</dbReference>
<keyword evidence="6" id="KW-1133">Transmembrane helix</keyword>
<dbReference type="Pfam" id="PF00014">
    <property type="entry name" value="Kunitz_BPTI"/>
    <property type="match status" value="1"/>
</dbReference>
<evidence type="ECO:0000313" key="9">
    <source>
        <dbReference type="Proteomes" id="UP001497525"/>
    </source>
</evidence>
<dbReference type="PANTHER" id="PTHR10083">
    <property type="entry name" value="KUNITZ-TYPE PROTEASE INHIBITOR-RELATED"/>
    <property type="match status" value="1"/>
</dbReference>
<evidence type="ECO:0000256" key="2">
    <source>
        <dbReference type="ARBA" id="ARBA00022525"/>
    </source>
</evidence>
<proteinExistence type="predicted"/>
<dbReference type="AlphaFoldDB" id="A0AAV2T066"/>
<dbReference type="Gene3D" id="4.10.410.10">
    <property type="entry name" value="Pancreatic trypsin inhibitor Kunitz domain"/>
    <property type="match status" value="1"/>
</dbReference>
<dbReference type="InterPro" id="IPR020901">
    <property type="entry name" value="Prtase_inh_Kunz-CS"/>
</dbReference>
<name>A0AAV2T066_CALDB</name>
<keyword evidence="6" id="KW-0812">Transmembrane</keyword>
<dbReference type="PRINTS" id="PR00759">
    <property type="entry name" value="BASICPTASE"/>
</dbReference>
<feature type="transmembrane region" description="Helical" evidence="6">
    <location>
        <begin position="43"/>
        <end position="66"/>
    </location>
</feature>
<accession>A0AAV2T066</accession>
<comment type="subcellular location">
    <subcellularLocation>
        <location evidence="1">Secreted</location>
    </subcellularLocation>
</comment>
<dbReference type="GO" id="GO:0004867">
    <property type="term" value="F:serine-type endopeptidase inhibitor activity"/>
    <property type="evidence" value="ECO:0007669"/>
    <property type="project" value="UniProtKB-KW"/>
</dbReference>
<keyword evidence="6" id="KW-0472">Membrane</keyword>
<sequence length="149" mass="16579">MNGIESLDDKHALLKDNDGAALQSSEHRIPPRLRRSRWLRRKWAAGLVCVGLAVVVFMFLGGSYILRMYLAPEESSGTPLLSREPECNLPIVTGVCRANAVKKDEGNRWAWSPSARACVEFKYSGCEGNENNFITKGHCLVSCHPHINI</sequence>
<evidence type="ECO:0000256" key="6">
    <source>
        <dbReference type="SAM" id="Phobius"/>
    </source>
</evidence>
<dbReference type="Proteomes" id="UP001497525">
    <property type="component" value="Unassembled WGS sequence"/>
</dbReference>
<reference evidence="8" key="1">
    <citation type="submission" date="2024-06" db="EMBL/GenBank/DDBJ databases">
        <authorList>
            <person name="Liu X."/>
            <person name="Lenzi L."/>
            <person name="Haldenby T S."/>
            <person name="Uol C."/>
        </authorList>
    </citation>
    <scope>NUCLEOTIDE SEQUENCE</scope>
</reference>
<evidence type="ECO:0000256" key="3">
    <source>
        <dbReference type="ARBA" id="ARBA00022690"/>
    </source>
</evidence>
<dbReference type="InterPro" id="IPR036880">
    <property type="entry name" value="Kunitz_BPTI_sf"/>
</dbReference>
<evidence type="ECO:0000259" key="7">
    <source>
        <dbReference type="PROSITE" id="PS50279"/>
    </source>
</evidence>
<dbReference type="SMART" id="SM00131">
    <property type="entry name" value="KU"/>
    <property type="match status" value="1"/>
</dbReference>
<dbReference type="EMBL" id="CAXLJL010000002">
    <property type="protein sequence ID" value="CAL5129544.1"/>
    <property type="molecule type" value="Genomic_DNA"/>
</dbReference>